<evidence type="ECO:0000313" key="3">
    <source>
        <dbReference type="EMBL" id="GAA1924822.1"/>
    </source>
</evidence>
<feature type="region of interest" description="Disordered" evidence="2">
    <location>
        <begin position="1"/>
        <end position="27"/>
    </location>
</feature>
<dbReference type="InterPro" id="IPR042001">
    <property type="entry name" value="Sortase_F"/>
</dbReference>
<dbReference type="SUPFAM" id="SSF63817">
    <property type="entry name" value="Sortase"/>
    <property type="match status" value="1"/>
</dbReference>
<dbReference type="Pfam" id="PF04203">
    <property type="entry name" value="Sortase"/>
    <property type="match status" value="1"/>
</dbReference>
<dbReference type="Proteomes" id="UP001501303">
    <property type="component" value="Unassembled WGS sequence"/>
</dbReference>
<reference evidence="3 4" key="1">
    <citation type="journal article" date="2019" name="Int. J. Syst. Evol. Microbiol.">
        <title>The Global Catalogue of Microorganisms (GCM) 10K type strain sequencing project: providing services to taxonomists for standard genome sequencing and annotation.</title>
        <authorList>
            <consortium name="The Broad Institute Genomics Platform"/>
            <consortium name="The Broad Institute Genome Sequencing Center for Infectious Disease"/>
            <person name="Wu L."/>
            <person name="Ma J."/>
        </authorList>
    </citation>
    <scope>NUCLEOTIDE SEQUENCE [LARGE SCALE GENOMIC DNA]</scope>
    <source>
        <strain evidence="3 4">JCM 13581</strain>
    </source>
</reference>
<evidence type="ECO:0008006" key="5">
    <source>
        <dbReference type="Google" id="ProtNLM"/>
    </source>
</evidence>
<keyword evidence="1" id="KW-0378">Hydrolase</keyword>
<dbReference type="InterPro" id="IPR005754">
    <property type="entry name" value="Sortase"/>
</dbReference>
<dbReference type="InterPro" id="IPR023365">
    <property type="entry name" value="Sortase_dom-sf"/>
</dbReference>
<accession>A0ABN2PPG1</accession>
<gene>
    <name evidence="3" type="ORF">GCM10009716_36390</name>
</gene>
<dbReference type="CDD" id="cd05829">
    <property type="entry name" value="Sortase_F"/>
    <property type="match status" value="1"/>
</dbReference>
<organism evidence="3 4">
    <name type="scientific">Streptomyces sodiiphilus</name>
    <dbReference type="NCBI Taxonomy" id="226217"/>
    <lineage>
        <taxon>Bacteria</taxon>
        <taxon>Bacillati</taxon>
        <taxon>Actinomycetota</taxon>
        <taxon>Actinomycetes</taxon>
        <taxon>Kitasatosporales</taxon>
        <taxon>Streptomycetaceae</taxon>
        <taxon>Streptomyces</taxon>
    </lineage>
</organism>
<name>A0ABN2PPG1_9ACTN</name>
<keyword evidence="4" id="KW-1185">Reference proteome</keyword>
<dbReference type="EMBL" id="BAAAMJ010000038">
    <property type="protein sequence ID" value="GAA1924822.1"/>
    <property type="molecule type" value="Genomic_DNA"/>
</dbReference>
<evidence type="ECO:0000313" key="4">
    <source>
        <dbReference type="Proteomes" id="UP001501303"/>
    </source>
</evidence>
<feature type="compositionally biased region" description="Low complexity" evidence="2">
    <location>
        <begin position="92"/>
        <end position="108"/>
    </location>
</feature>
<evidence type="ECO:0000256" key="2">
    <source>
        <dbReference type="SAM" id="MobiDB-lite"/>
    </source>
</evidence>
<dbReference type="Gene3D" id="2.40.260.10">
    <property type="entry name" value="Sortase"/>
    <property type="match status" value="1"/>
</dbReference>
<comment type="caution">
    <text evidence="3">The sequence shown here is derived from an EMBL/GenBank/DDBJ whole genome shotgun (WGS) entry which is preliminary data.</text>
</comment>
<evidence type="ECO:0000256" key="1">
    <source>
        <dbReference type="ARBA" id="ARBA00022801"/>
    </source>
</evidence>
<feature type="region of interest" description="Disordered" evidence="2">
    <location>
        <begin position="71"/>
        <end position="113"/>
    </location>
</feature>
<proteinExistence type="predicted"/>
<sequence length="266" mass="26906">MRPPARAPGRAPRPDRGPAGFRPPRRWPVPGATGGLLAESGAVAVLCAALLVLSFVPLALLRPDDGAPPPDFGALPGAAADRDAATSPGPAPGAVVPGPGPDAAGEDPPAAPDPVRLRMPGLGVDAAVDPVGVAADGGVEIPEDAARTGWYRFGPAPGSAAGSAVIVGHVDDRTGDLGVLAALYEVRPGDEVSVERSGAPPVRYEVTARRVVPKEELPEEVFRRDGSPVLTLITCAGPYDRDNGGYRSNMVVTAVAAGPEAADRDG</sequence>
<protein>
    <recommendedName>
        <fullName evidence="5">Class F sortase</fullName>
    </recommendedName>
</protein>